<dbReference type="AlphaFoldDB" id="A0A914VXW7"/>
<dbReference type="GO" id="GO:0006388">
    <property type="term" value="P:tRNA splicing, via endonucleolytic cleavage and ligation"/>
    <property type="evidence" value="ECO:0007669"/>
    <property type="project" value="TreeGrafter"/>
</dbReference>
<comment type="catalytic activity">
    <reaction evidence="3">
        <text>2'-phospho-[ligated tRNA] + NAD(+) = mature tRNA + ADP-alpha-D-ribose 1'',2''-cyclic phosphate + nicotinamide</text>
        <dbReference type="Rhea" id="RHEA:23324"/>
        <dbReference type="Rhea" id="RHEA-COMP:11106"/>
        <dbReference type="Rhea" id="RHEA-COMP:11107"/>
        <dbReference type="ChEBI" id="CHEBI:17154"/>
        <dbReference type="ChEBI" id="CHEBI:57540"/>
        <dbReference type="ChEBI" id="CHEBI:76596"/>
        <dbReference type="ChEBI" id="CHEBI:82883"/>
        <dbReference type="ChEBI" id="CHEBI:85027"/>
        <dbReference type="EC" id="2.7.1.160"/>
    </reaction>
</comment>
<evidence type="ECO:0000313" key="5">
    <source>
        <dbReference type="WBParaSite" id="PSAMB.scaffold2793size21254.g19120.t1"/>
    </source>
</evidence>
<evidence type="ECO:0000256" key="3">
    <source>
        <dbReference type="ARBA" id="ARBA00047949"/>
    </source>
</evidence>
<sequence>MADVKLSKTLSFILRHGANKVGVTMDSEGFVPVNELLALPQLRSYKLQDVHRVVEDNSKQRFLLKEDCQRGLLIRANQGHSLDVANLDLTPITRAADYPTVVHENGTESYSFCIRDSWRRWRHFWNEENLQRTDFY</sequence>
<protein>
    <recommendedName>
        <fullName evidence="2">2'-phosphotransferase</fullName>
        <ecNumber evidence="2">2.7.1.160</ecNumber>
    </recommendedName>
</protein>
<dbReference type="PANTHER" id="PTHR12684:SF2">
    <property type="entry name" value="TRNA 2'-PHOSPHOTRANSFERASE 1"/>
    <property type="match status" value="1"/>
</dbReference>
<dbReference type="InterPro" id="IPR002745">
    <property type="entry name" value="Ptrans_KptA/Tpt1"/>
</dbReference>
<name>A0A914VXW7_9BILA</name>
<dbReference type="SUPFAM" id="SSF56399">
    <property type="entry name" value="ADP-ribosylation"/>
    <property type="match status" value="1"/>
</dbReference>
<evidence type="ECO:0000256" key="1">
    <source>
        <dbReference type="ARBA" id="ARBA00003343"/>
    </source>
</evidence>
<dbReference type="PANTHER" id="PTHR12684">
    <property type="entry name" value="PUTATIVE PHOSPHOTRANSFERASE"/>
    <property type="match status" value="1"/>
</dbReference>
<evidence type="ECO:0000256" key="2">
    <source>
        <dbReference type="ARBA" id="ARBA00012007"/>
    </source>
</evidence>
<comment type="function">
    <text evidence="1">Catalyzes the last step of tRNA splicing, the transfer of the splice junction 2'-phosphate from ligated tRNA to NAD to produce ADP-ribose 1''-2'' cyclic phosphate.</text>
</comment>
<dbReference type="EC" id="2.7.1.160" evidence="2"/>
<reference evidence="5" key="1">
    <citation type="submission" date="2022-11" db="UniProtKB">
        <authorList>
            <consortium name="WormBaseParasite"/>
        </authorList>
    </citation>
    <scope>IDENTIFICATION</scope>
</reference>
<dbReference type="Pfam" id="PF01885">
    <property type="entry name" value="PTS_2-RNA"/>
    <property type="match status" value="1"/>
</dbReference>
<dbReference type="Proteomes" id="UP000887566">
    <property type="component" value="Unplaced"/>
</dbReference>
<dbReference type="GO" id="GO:0000215">
    <property type="term" value="F:tRNA 2'-phosphotransferase activity"/>
    <property type="evidence" value="ECO:0007669"/>
    <property type="project" value="UniProtKB-EC"/>
</dbReference>
<accession>A0A914VXW7</accession>
<proteinExistence type="predicted"/>
<dbReference type="Gene3D" id="1.10.10.970">
    <property type="entry name" value="RNA 2'-phosphotransferase, Tpt1/KptA family, N-terminal domain"/>
    <property type="match status" value="1"/>
</dbReference>
<dbReference type="WBParaSite" id="PSAMB.scaffold2793size21254.g19120.t1">
    <property type="protein sequence ID" value="PSAMB.scaffold2793size21254.g19120.t1"/>
    <property type="gene ID" value="PSAMB.scaffold2793size21254.g19120"/>
</dbReference>
<organism evidence="4 5">
    <name type="scientific">Plectus sambesii</name>
    <dbReference type="NCBI Taxonomy" id="2011161"/>
    <lineage>
        <taxon>Eukaryota</taxon>
        <taxon>Metazoa</taxon>
        <taxon>Ecdysozoa</taxon>
        <taxon>Nematoda</taxon>
        <taxon>Chromadorea</taxon>
        <taxon>Plectida</taxon>
        <taxon>Plectina</taxon>
        <taxon>Plectoidea</taxon>
        <taxon>Plectidae</taxon>
        <taxon>Plectus</taxon>
    </lineage>
</organism>
<keyword evidence="4" id="KW-1185">Reference proteome</keyword>
<dbReference type="InterPro" id="IPR042080">
    <property type="entry name" value="RNA_2'-PTrans_N"/>
</dbReference>
<evidence type="ECO:0000313" key="4">
    <source>
        <dbReference type="Proteomes" id="UP000887566"/>
    </source>
</evidence>